<keyword evidence="1 9" id="KW-0963">Cytoplasm</keyword>
<dbReference type="EC" id="2.7.4.14" evidence="9"/>
<reference evidence="10" key="1">
    <citation type="submission" date="2019-06" db="EMBL/GenBank/DDBJ databases">
        <authorList>
            <person name="Zheng W."/>
        </authorList>
    </citation>
    <scope>NUCLEOTIDE SEQUENCE</scope>
    <source>
        <strain evidence="10">QDHG01</strain>
    </source>
</reference>
<dbReference type="InterPro" id="IPR000850">
    <property type="entry name" value="Adenylat/UMP-CMP_kin"/>
</dbReference>
<feature type="binding site" evidence="9">
    <location>
        <position position="153"/>
    </location>
    <ligand>
        <name>a ribonucleoside 5'-phosphate</name>
        <dbReference type="ChEBI" id="CHEBI:58043"/>
    </ligand>
</feature>
<protein>
    <recommendedName>
        <fullName evidence="9">UMP-CMP kinase</fullName>
        <ecNumber evidence="9">2.7.4.14</ecNumber>
    </recommendedName>
    <alternativeName>
        <fullName evidence="9">Deoxycytidylate kinase</fullName>
        <shortName evidence="9">CK</shortName>
        <shortName evidence="9">dCMP kinase</shortName>
    </alternativeName>
    <alternativeName>
        <fullName evidence="9">Uridine monophosphate/cytidine monophosphate kinase</fullName>
        <shortName evidence="9">UMP/CMP kinase</shortName>
        <shortName evidence="9">UMP/CMPK</shortName>
    </alternativeName>
</protein>
<evidence type="ECO:0000256" key="4">
    <source>
        <dbReference type="ARBA" id="ARBA00022777"/>
    </source>
</evidence>
<dbReference type="InterPro" id="IPR006266">
    <property type="entry name" value="UMP_CMP_kinase"/>
</dbReference>
<comment type="function">
    <text evidence="9">Catalyzes the phosphorylation of pyrimidine nucleoside monophosphates at the expense of ATP. Plays an important role in de novo pyrimidine nucleotide biosynthesis. Has preference for UMP and CMP as phosphate acceptors.</text>
</comment>
<dbReference type="HAMAP" id="MF_00235">
    <property type="entry name" value="Adenylate_kinase_Adk"/>
    <property type="match status" value="1"/>
</dbReference>
<keyword evidence="2 9" id="KW-0808">Transferase</keyword>
<dbReference type="CDD" id="cd01428">
    <property type="entry name" value="ADK"/>
    <property type="match status" value="1"/>
</dbReference>
<comment type="caution">
    <text evidence="10">The sequence shown here is derived from an EMBL/GenBank/DDBJ whole genome shotgun (WGS) entry which is preliminary data.</text>
</comment>
<dbReference type="EMBL" id="RRYP01019876">
    <property type="protein sequence ID" value="TNV73110.1"/>
    <property type="molecule type" value="Genomic_DNA"/>
</dbReference>
<dbReference type="Gene3D" id="3.40.50.300">
    <property type="entry name" value="P-loop containing nucleotide triphosphate hydrolases"/>
    <property type="match status" value="1"/>
</dbReference>
<dbReference type="PANTHER" id="PTHR23359">
    <property type="entry name" value="NUCLEOTIDE KINASE"/>
    <property type="match status" value="1"/>
</dbReference>
<evidence type="ECO:0000256" key="1">
    <source>
        <dbReference type="ARBA" id="ARBA00022490"/>
    </source>
</evidence>
<comment type="subcellular location">
    <subcellularLocation>
        <location evidence="9">Cytoplasm</location>
    </subcellularLocation>
    <subcellularLocation>
        <location evidence="9">Nucleus</location>
    </subcellularLocation>
</comment>
<dbReference type="Pfam" id="PF00406">
    <property type="entry name" value="ADK"/>
    <property type="match status" value="1"/>
</dbReference>
<feature type="binding site" evidence="9">
    <location>
        <begin position="66"/>
        <end position="68"/>
    </location>
    <ligand>
        <name>a ribonucleoside 5'-phosphate</name>
        <dbReference type="ChEBI" id="CHEBI:58043"/>
    </ligand>
</feature>
<dbReference type="InterPro" id="IPR027417">
    <property type="entry name" value="P-loop_NTPase"/>
</dbReference>
<dbReference type="Proteomes" id="UP000785679">
    <property type="component" value="Unassembled WGS sequence"/>
</dbReference>
<evidence type="ECO:0000256" key="3">
    <source>
        <dbReference type="ARBA" id="ARBA00022741"/>
    </source>
</evidence>
<feature type="binding site" evidence="9">
    <location>
        <position position="142"/>
    </location>
    <ligand>
        <name>a ribonucleoside 5'-phosphate</name>
        <dbReference type="ChEBI" id="CHEBI:58043"/>
    </ligand>
</feature>
<evidence type="ECO:0000313" key="10">
    <source>
        <dbReference type="EMBL" id="TNV73110.1"/>
    </source>
</evidence>
<comment type="cofactor">
    <cofactor evidence="9">
        <name>Mg(2+)</name>
        <dbReference type="ChEBI" id="CHEBI:18420"/>
    </cofactor>
    <text evidence="9">Binds 1 Mg(2+) ion per monomer.</text>
</comment>
<keyword evidence="5 9" id="KW-0067">ATP-binding</keyword>
<dbReference type="GO" id="GO:0016776">
    <property type="term" value="F:phosphotransferase activity, phosphate group as acceptor"/>
    <property type="evidence" value="ECO:0007669"/>
    <property type="project" value="InterPro"/>
</dbReference>
<organism evidence="10 11">
    <name type="scientific">Halteria grandinella</name>
    <dbReference type="NCBI Taxonomy" id="5974"/>
    <lineage>
        <taxon>Eukaryota</taxon>
        <taxon>Sar</taxon>
        <taxon>Alveolata</taxon>
        <taxon>Ciliophora</taxon>
        <taxon>Intramacronucleata</taxon>
        <taxon>Spirotrichea</taxon>
        <taxon>Stichotrichia</taxon>
        <taxon>Sporadotrichida</taxon>
        <taxon>Halteriidae</taxon>
        <taxon>Halteria</taxon>
    </lineage>
</organism>
<dbReference type="HAMAP" id="MF_03172">
    <property type="entry name" value="Adenylate_kinase_UMP_CMP_kin"/>
    <property type="match status" value="1"/>
</dbReference>
<dbReference type="GO" id="GO:0005524">
    <property type="term" value="F:ATP binding"/>
    <property type="evidence" value="ECO:0007669"/>
    <property type="project" value="UniProtKB-KW"/>
</dbReference>
<dbReference type="GO" id="GO:0019205">
    <property type="term" value="F:nucleobase-containing compound kinase activity"/>
    <property type="evidence" value="ECO:0007669"/>
    <property type="project" value="InterPro"/>
</dbReference>
<comment type="similarity">
    <text evidence="9">Belongs to the adenylate kinase family. UMP-CMP kinase subfamily.</text>
</comment>
<feature type="binding site" evidence="9">
    <location>
        <position position="102"/>
    </location>
    <ligand>
        <name>CMP</name>
        <dbReference type="ChEBI" id="CHEBI:60377"/>
    </ligand>
</feature>
<gene>
    <name evidence="10" type="ORF">FGO68_gene2302</name>
</gene>
<keyword evidence="4 9" id="KW-0418">Kinase</keyword>
<comment type="domain">
    <text evidence="9">Consists of three domains, a large central CORE domain and two small peripheral domains, NMPbind and LID, which undergo movements during catalysis. The LID domain closes over the site of phosphoryl transfer upon ATP binding. Assembling and dissambling the active center during each catalytic cycle provides an effective means to prevent ATP hydrolysis.</text>
</comment>
<dbReference type="NCBIfam" id="TIGR01359">
    <property type="entry name" value="UMP_CMP_kin_fam"/>
    <property type="match status" value="1"/>
</dbReference>
<evidence type="ECO:0000256" key="6">
    <source>
        <dbReference type="ARBA" id="ARBA00022975"/>
    </source>
</evidence>
<feature type="binding site" evidence="9">
    <location>
        <position position="136"/>
    </location>
    <ligand>
        <name>ATP</name>
        <dbReference type="ChEBI" id="CHEBI:30616"/>
    </ligand>
</feature>
<dbReference type="GO" id="GO:0005737">
    <property type="term" value="C:cytoplasm"/>
    <property type="evidence" value="ECO:0007669"/>
    <property type="project" value="UniProtKB-SubCell"/>
</dbReference>
<evidence type="ECO:0000256" key="5">
    <source>
        <dbReference type="ARBA" id="ARBA00022840"/>
    </source>
</evidence>
<sequence length="198" mass="22068">MVDTPSLKPQVFFVLGGPGSGKGTQCAKMVEKYGFAHLSAGDLLREERDSGSETAALINQCIVEGKIVPVEITCQLLKKGMEKQGWAAKRFLIDGFPRNQDNYDGWSKVIGDSVDVPFILFMDADEDTMIARIIERSKTSGRNDDNIESLKKRFATFRNETMPIVELYETMGKCRKINGLRGIEEVFADLETVFAGFI</sequence>
<evidence type="ECO:0000256" key="9">
    <source>
        <dbReference type="HAMAP-Rule" id="MF_03172"/>
    </source>
</evidence>
<dbReference type="GO" id="GO:0005634">
    <property type="term" value="C:nucleus"/>
    <property type="evidence" value="ECO:0007669"/>
    <property type="project" value="UniProtKB-SubCell"/>
</dbReference>
<dbReference type="GO" id="GO:0006207">
    <property type="term" value="P:'de novo' pyrimidine nucleobase biosynthetic process"/>
    <property type="evidence" value="ECO:0007669"/>
    <property type="project" value="InterPro"/>
</dbReference>
<dbReference type="AlphaFoldDB" id="A0A8J8NEL2"/>
<dbReference type="InterPro" id="IPR033690">
    <property type="entry name" value="Adenylat_kinase_CS"/>
</dbReference>
<evidence type="ECO:0000256" key="2">
    <source>
        <dbReference type="ARBA" id="ARBA00022679"/>
    </source>
</evidence>
<keyword evidence="11" id="KW-1185">Reference proteome</keyword>
<feature type="region of interest" description="LID" evidence="9">
    <location>
        <begin position="135"/>
        <end position="145"/>
    </location>
</feature>
<keyword evidence="7 9" id="KW-0539">Nucleus</keyword>
<feature type="binding site" evidence="9">
    <location>
        <begin position="95"/>
        <end position="98"/>
    </location>
    <ligand>
        <name>a ribonucleoside 5'-phosphate</name>
        <dbReference type="ChEBI" id="CHEBI:58043"/>
    </ligand>
</feature>
<dbReference type="GO" id="GO:0009123">
    <property type="term" value="P:nucleoside monophosphate metabolic process"/>
    <property type="evidence" value="ECO:0007669"/>
    <property type="project" value="UniProtKB-ARBA"/>
</dbReference>
<accession>A0A8J8NEL2</accession>
<comment type="caution">
    <text evidence="9">Lacks conserved residue(s) required for the propagation of feature annotation.</text>
</comment>
<comment type="subunit">
    <text evidence="9">Monomer.</text>
</comment>
<comment type="catalytic activity">
    <reaction evidence="8 9">
        <text>UMP + ATP = UDP + ADP</text>
        <dbReference type="Rhea" id="RHEA:24400"/>
        <dbReference type="ChEBI" id="CHEBI:30616"/>
        <dbReference type="ChEBI" id="CHEBI:57865"/>
        <dbReference type="ChEBI" id="CHEBI:58223"/>
        <dbReference type="ChEBI" id="CHEBI:456216"/>
        <dbReference type="EC" id="2.7.4.14"/>
    </reaction>
</comment>
<name>A0A8J8NEL2_HALGN</name>
<dbReference type="PRINTS" id="PR00094">
    <property type="entry name" value="ADENYLTKNASE"/>
</dbReference>
<evidence type="ECO:0000256" key="8">
    <source>
        <dbReference type="ARBA" id="ARBA00048116"/>
    </source>
</evidence>
<dbReference type="SUPFAM" id="SSF52540">
    <property type="entry name" value="P-loop containing nucleoside triphosphate hydrolases"/>
    <property type="match status" value="1"/>
</dbReference>
<dbReference type="GO" id="GO:0006221">
    <property type="term" value="P:pyrimidine nucleotide biosynthetic process"/>
    <property type="evidence" value="ECO:0007669"/>
    <property type="project" value="UniProtKB-UniRule"/>
</dbReference>
<feature type="binding site" evidence="9">
    <location>
        <position position="181"/>
    </location>
    <ligand>
        <name>ATP</name>
        <dbReference type="ChEBI" id="CHEBI:30616"/>
    </ligand>
</feature>
<comment type="catalytic activity">
    <reaction evidence="9">
        <text>CMP + ATP = CDP + ADP</text>
        <dbReference type="Rhea" id="RHEA:11600"/>
        <dbReference type="ChEBI" id="CHEBI:30616"/>
        <dbReference type="ChEBI" id="CHEBI:58069"/>
        <dbReference type="ChEBI" id="CHEBI:60377"/>
        <dbReference type="ChEBI" id="CHEBI:456216"/>
        <dbReference type="EC" id="2.7.4.14"/>
    </reaction>
</comment>
<evidence type="ECO:0000313" key="11">
    <source>
        <dbReference type="Proteomes" id="UP000785679"/>
    </source>
</evidence>
<comment type="catalytic activity">
    <reaction evidence="9">
        <text>dCMP + ATP = dCDP + ADP</text>
        <dbReference type="Rhea" id="RHEA:25094"/>
        <dbReference type="ChEBI" id="CHEBI:30616"/>
        <dbReference type="ChEBI" id="CHEBI:57566"/>
        <dbReference type="ChEBI" id="CHEBI:58593"/>
        <dbReference type="ChEBI" id="CHEBI:456216"/>
        <dbReference type="EC" id="2.7.4.14"/>
    </reaction>
</comment>
<keyword evidence="3 9" id="KW-0547">Nucleotide-binding</keyword>
<feature type="binding site" evidence="9">
    <location>
        <begin position="19"/>
        <end position="24"/>
    </location>
    <ligand>
        <name>ATP</name>
        <dbReference type="ChEBI" id="CHEBI:30616"/>
    </ligand>
</feature>
<proteinExistence type="inferred from homology"/>
<dbReference type="OrthoDB" id="442176at2759"/>
<feature type="binding site" evidence="9">
    <location>
        <position position="45"/>
    </location>
    <ligand>
        <name>a ribonucleoside 5'-phosphate</name>
        <dbReference type="ChEBI" id="CHEBI:58043"/>
    </ligand>
</feature>
<dbReference type="PROSITE" id="PS00113">
    <property type="entry name" value="ADENYLATE_KINASE"/>
    <property type="match status" value="1"/>
</dbReference>
<keyword evidence="6 9" id="KW-0665">Pyrimidine biosynthesis</keyword>
<dbReference type="FunFam" id="3.40.50.300:FF:000315">
    <property type="entry name" value="Adenylate kinase 1"/>
    <property type="match status" value="1"/>
</dbReference>
<evidence type="ECO:0000256" key="7">
    <source>
        <dbReference type="ARBA" id="ARBA00023242"/>
    </source>
</evidence>